<protein>
    <recommendedName>
        <fullName evidence="4">Extracellular membrane protein CFEM domain-containing protein</fullName>
    </recommendedName>
</protein>
<dbReference type="EMBL" id="JAUKTV010000015">
    <property type="protein sequence ID" value="KAK0714222.1"/>
    <property type="molecule type" value="Genomic_DNA"/>
</dbReference>
<comment type="caution">
    <text evidence="2">The sequence shown here is derived from an EMBL/GenBank/DDBJ whole genome shotgun (WGS) entry which is preliminary data.</text>
</comment>
<proteinExistence type="predicted"/>
<accession>A0AA40AE40</accession>
<gene>
    <name evidence="2" type="ORF">B0T21DRAFT_352157</name>
</gene>
<feature type="signal peptide" evidence="1">
    <location>
        <begin position="1"/>
        <end position="18"/>
    </location>
</feature>
<evidence type="ECO:0000313" key="3">
    <source>
        <dbReference type="Proteomes" id="UP001172159"/>
    </source>
</evidence>
<name>A0AA40AE40_9PEZI</name>
<dbReference type="Proteomes" id="UP001172159">
    <property type="component" value="Unassembled WGS sequence"/>
</dbReference>
<evidence type="ECO:0000313" key="2">
    <source>
        <dbReference type="EMBL" id="KAK0714222.1"/>
    </source>
</evidence>
<keyword evidence="3" id="KW-1185">Reference proteome</keyword>
<dbReference type="AlphaFoldDB" id="A0AA40AE40"/>
<reference evidence="2" key="1">
    <citation type="submission" date="2023-06" db="EMBL/GenBank/DDBJ databases">
        <title>Genome-scale phylogeny and comparative genomics of the fungal order Sordariales.</title>
        <authorList>
            <consortium name="Lawrence Berkeley National Laboratory"/>
            <person name="Hensen N."/>
            <person name="Bonometti L."/>
            <person name="Westerberg I."/>
            <person name="Brannstrom I.O."/>
            <person name="Guillou S."/>
            <person name="Cros-Aarteil S."/>
            <person name="Calhoun S."/>
            <person name="Haridas S."/>
            <person name="Kuo A."/>
            <person name="Mondo S."/>
            <person name="Pangilinan J."/>
            <person name="Riley R."/>
            <person name="Labutti K."/>
            <person name="Andreopoulos B."/>
            <person name="Lipzen A."/>
            <person name="Chen C."/>
            <person name="Yanf M."/>
            <person name="Daum C."/>
            <person name="Ng V."/>
            <person name="Clum A."/>
            <person name="Steindorff A."/>
            <person name="Ohm R."/>
            <person name="Martin F."/>
            <person name="Silar P."/>
            <person name="Natvig D."/>
            <person name="Lalanne C."/>
            <person name="Gautier V."/>
            <person name="Ament-Velasquez S.L."/>
            <person name="Kruys A."/>
            <person name="Hutchinson M.I."/>
            <person name="Powell A.J."/>
            <person name="Barry K."/>
            <person name="Miller A.N."/>
            <person name="Grigoriev I.V."/>
            <person name="Debuchy R."/>
            <person name="Gladieux P."/>
            <person name="Thoren M.H."/>
            <person name="Johannesson H."/>
        </authorList>
    </citation>
    <scope>NUCLEOTIDE SEQUENCE</scope>
    <source>
        <strain evidence="2">CBS 540.89</strain>
    </source>
</reference>
<organism evidence="2 3">
    <name type="scientific">Apiosordaria backusii</name>
    <dbReference type="NCBI Taxonomy" id="314023"/>
    <lineage>
        <taxon>Eukaryota</taxon>
        <taxon>Fungi</taxon>
        <taxon>Dikarya</taxon>
        <taxon>Ascomycota</taxon>
        <taxon>Pezizomycotina</taxon>
        <taxon>Sordariomycetes</taxon>
        <taxon>Sordariomycetidae</taxon>
        <taxon>Sordariales</taxon>
        <taxon>Lasiosphaeriaceae</taxon>
        <taxon>Apiosordaria</taxon>
    </lineage>
</organism>
<feature type="chain" id="PRO_5041290432" description="Extracellular membrane protein CFEM domain-containing protein" evidence="1">
    <location>
        <begin position="19"/>
        <end position="149"/>
    </location>
</feature>
<keyword evidence="1" id="KW-0732">Signal</keyword>
<evidence type="ECO:0008006" key="4">
    <source>
        <dbReference type="Google" id="ProtNLM"/>
    </source>
</evidence>
<sequence length="149" mass="16045">MKLSVTLIGVLCGTFAAAAPSSLRTGLVVGEDPPKLDAAPAAKKQPLKSTCNNECLEKNYVAAGCAHAHDWMCLCVEYADGSWDVAGAVAECFLMNCRDTEDAASSSGISKVHCGRDVRAQAKENVWGRLRDQIEEANKKEKEKEKSQE</sequence>
<evidence type="ECO:0000256" key="1">
    <source>
        <dbReference type="SAM" id="SignalP"/>
    </source>
</evidence>